<feature type="domain" description="Ferritin-like diiron" evidence="9">
    <location>
        <begin position="15"/>
        <end position="160"/>
    </location>
</feature>
<dbReference type="InterPro" id="IPR009040">
    <property type="entry name" value="Ferritin-like_diiron"/>
</dbReference>
<evidence type="ECO:0000256" key="2">
    <source>
        <dbReference type="ARBA" id="ARBA00022434"/>
    </source>
</evidence>
<evidence type="ECO:0000256" key="5">
    <source>
        <dbReference type="ARBA" id="ARBA00023004"/>
    </source>
</evidence>
<evidence type="ECO:0000256" key="7">
    <source>
        <dbReference type="PIRSR" id="PIRSR601519-1"/>
    </source>
</evidence>
<comment type="subcellular location">
    <subcellularLocation>
        <location evidence="8">Cytoplasm</location>
    </subcellularLocation>
</comment>
<evidence type="ECO:0000259" key="9">
    <source>
        <dbReference type="PROSITE" id="PS50905"/>
    </source>
</evidence>
<dbReference type="KEGG" id="fli:Fleli_1671"/>
<feature type="binding site" evidence="7">
    <location>
        <position position="65"/>
    </location>
    <ligand>
        <name>Fe cation</name>
        <dbReference type="ChEBI" id="CHEBI:24875"/>
        <label>1</label>
    </ligand>
</feature>
<dbReference type="GO" id="GO:0016491">
    <property type="term" value="F:oxidoreductase activity"/>
    <property type="evidence" value="ECO:0007669"/>
    <property type="project" value="UniProtKB-KW"/>
</dbReference>
<evidence type="ECO:0000256" key="6">
    <source>
        <dbReference type="ARBA" id="ARBA00054546"/>
    </source>
</evidence>
<reference evidence="11" key="1">
    <citation type="submission" date="2012-06" db="EMBL/GenBank/DDBJ databases">
        <title>The complete genome of Flexibacter litoralis DSM 6794.</title>
        <authorList>
            <person name="Lucas S."/>
            <person name="Copeland A."/>
            <person name="Lapidus A."/>
            <person name="Glavina del Rio T."/>
            <person name="Dalin E."/>
            <person name="Tice H."/>
            <person name="Bruce D."/>
            <person name="Goodwin L."/>
            <person name="Pitluck S."/>
            <person name="Peters L."/>
            <person name="Ovchinnikova G."/>
            <person name="Lu M."/>
            <person name="Kyrpides N."/>
            <person name="Mavromatis K."/>
            <person name="Ivanova N."/>
            <person name="Brettin T."/>
            <person name="Detter J.C."/>
            <person name="Han C."/>
            <person name="Larimer F."/>
            <person name="Land M."/>
            <person name="Hauser L."/>
            <person name="Markowitz V."/>
            <person name="Cheng J.-F."/>
            <person name="Hugenholtz P."/>
            <person name="Woyke T."/>
            <person name="Wu D."/>
            <person name="Spring S."/>
            <person name="Lang E."/>
            <person name="Kopitz M."/>
            <person name="Brambilla E."/>
            <person name="Klenk H.-P."/>
            <person name="Eisen J.A."/>
        </authorList>
    </citation>
    <scope>NUCLEOTIDE SEQUENCE [LARGE SCALE GENOMIC DNA]</scope>
    <source>
        <strain evidence="11">ATCC 23117 / DSM 6794 / NBRC 15988 / NCIMB 1366 / Sio-4</strain>
    </source>
</reference>
<dbReference type="InterPro" id="IPR012347">
    <property type="entry name" value="Ferritin-like"/>
</dbReference>
<dbReference type="HOGENOM" id="CLU_065681_1_0_10"/>
<dbReference type="RefSeq" id="WP_014797536.1">
    <property type="nucleotide sequence ID" value="NC_018018.1"/>
</dbReference>
<keyword evidence="8" id="KW-0963">Cytoplasm</keyword>
<evidence type="ECO:0000256" key="1">
    <source>
        <dbReference type="ARBA" id="ARBA00006950"/>
    </source>
</evidence>
<organism evidence="10 11">
    <name type="scientific">Bernardetia litoralis (strain ATCC 23117 / DSM 6794 / NBRC 15988 / NCIMB 1366 / Fx l1 / Sio-4)</name>
    <name type="common">Flexibacter litoralis</name>
    <dbReference type="NCBI Taxonomy" id="880071"/>
    <lineage>
        <taxon>Bacteria</taxon>
        <taxon>Pseudomonadati</taxon>
        <taxon>Bacteroidota</taxon>
        <taxon>Cytophagia</taxon>
        <taxon>Cytophagales</taxon>
        <taxon>Bernardetiaceae</taxon>
        <taxon>Bernardetia</taxon>
    </lineage>
</organism>
<feature type="binding site" evidence="7">
    <location>
        <position position="142"/>
    </location>
    <ligand>
        <name>Fe cation</name>
        <dbReference type="ChEBI" id="CHEBI:24875"/>
        <label>2</label>
    </ligand>
</feature>
<dbReference type="Proteomes" id="UP000006054">
    <property type="component" value="Chromosome"/>
</dbReference>
<proteinExistence type="inferred from homology"/>
<dbReference type="PROSITE" id="PS50905">
    <property type="entry name" value="FERRITIN_LIKE"/>
    <property type="match status" value="1"/>
</dbReference>
<name>I4AJE6_BERLS</name>
<dbReference type="eggNOG" id="COG1528">
    <property type="taxonomic scope" value="Bacteria"/>
</dbReference>
<dbReference type="InterPro" id="IPR041719">
    <property type="entry name" value="Ferritin_prok"/>
</dbReference>
<dbReference type="GO" id="GO:0006879">
    <property type="term" value="P:intracellular iron ion homeostasis"/>
    <property type="evidence" value="ECO:0007669"/>
    <property type="project" value="UniProtKB-KW"/>
</dbReference>
<dbReference type="STRING" id="880071.Fleli_1671"/>
<dbReference type="GO" id="GO:0006826">
    <property type="term" value="P:iron ion transport"/>
    <property type="evidence" value="ECO:0007669"/>
    <property type="project" value="InterPro"/>
</dbReference>
<dbReference type="FunFam" id="1.20.1260.10:FF:000001">
    <property type="entry name" value="Non-heme ferritin"/>
    <property type="match status" value="1"/>
</dbReference>
<comment type="function">
    <text evidence="8">Iron-storage protein.</text>
</comment>
<dbReference type="PANTHER" id="PTHR11431:SF127">
    <property type="entry name" value="BACTERIAL NON-HEME FERRITIN"/>
    <property type="match status" value="1"/>
</dbReference>
<dbReference type="GO" id="GO:0042802">
    <property type="term" value="F:identical protein binding"/>
    <property type="evidence" value="ECO:0007669"/>
    <property type="project" value="UniProtKB-ARBA"/>
</dbReference>
<accession>I4AJE6</accession>
<keyword evidence="2 8" id="KW-0409">Iron storage</keyword>
<evidence type="ECO:0000256" key="8">
    <source>
        <dbReference type="RuleBase" id="RU361145"/>
    </source>
</evidence>
<gene>
    <name evidence="10" type="ordered locus">Fleli_1671</name>
</gene>
<dbReference type="PANTHER" id="PTHR11431">
    <property type="entry name" value="FERRITIN"/>
    <property type="match status" value="1"/>
</dbReference>
<dbReference type="GO" id="GO:0005737">
    <property type="term" value="C:cytoplasm"/>
    <property type="evidence" value="ECO:0007669"/>
    <property type="project" value="UniProtKB-SubCell"/>
</dbReference>
<dbReference type="EMBL" id="CP003345">
    <property type="protein sequence ID" value="AFM04081.1"/>
    <property type="molecule type" value="Genomic_DNA"/>
</dbReference>
<dbReference type="InterPro" id="IPR001519">
    <property type="entry name" value="Ferritin"/>
</dbReference>
<dbReference type="GO" id="GO:0008199">
    <property type="term" value="F:ferric iron binding"/>
    <property type="evidence" value="ECO:0007669"/>
    <property type="project" value="InterPro"/>
</dbReference>
<evidence type="ECO:0000313" key="10">
    <source>
        <dbReference type="EMBL" id="AFM04081.1"/>
    </source>
</evidence>
<feature type="binding site" evidence="7">
    <location>
        <position position="109"/>
    </location>
    <ligand>
        <name>Fe cation</name>
        <dbReference type="ChEBI" id="CHEBI:24875"/>
        <label>1</label>
    </ligand>
</feature>
<dbReference type="InterPro" id="IPR009078">
    <property type="entry name" value="Ferritin-like_SF"/>
</dbReference>
<protein>
    <recommendedName>
        <fullName evidence="8">Ferritin</fullName>
        <ecNumber evidence="8">1.16.3.2</ecNumber>
    </recommendedName>
</protein>
<evidence type="ECO:0000313" key="11">
    <source>
        <dbReference type="Proteomes" id="UP000006054"/>
    </source>
</evidence>
<dbReference type="SUPFAM" id="SSF47240">
    <property type="entry name" value="Ferritin-like"/>
    <property type="match status" value="1"/>
</dbReference>
<comment type="similarity">
    <text evidence="1 8">Belongs to the ferritin family. Prokaryotic subfamily.</text>
</comment>
<feature type="binding site" evidence="7">
    <location>
        <position position="32"/>
    </location>
    <ligand>
        <name>Fe cation</name>
        <dbReference type="ChEBI" id="CHEBI:24875"/>
        <label>1</label>
    </ligand>
</feature>
<keyword evidence="11" id="KW-1185">Reference proteome</keyword>
<dbReference type="Gene3D" id="1.20.1260.10">
    <property type="match status" value="1"/>
</dbReference>
<comment type="function">
    <text evidence="6">May alleviate iron toxicity in the presence of oxygen.</text>
</comment>
<comment type="catalytic activity">
    <reaction evidence="8">
        <text>4 Fe(2+) + O2 + 6 H2O = 4 iron(III) oxide-hydroxide + 12 H(+)</text>
        <dbReference type="Rhea" id="RHEA:11972"/>
        <dbReference type="ChEBI" id="CHEBI:15377"/>
        <dbReference type="ChEBI" id="CHEBI:15378"/>
        <dbReference type="ChEBI" id="CHEBI:15379"/>
        <dbReference type="ChEBI" id="CHEBI:29033"/>
        <dbReference type="ChEBI" id="CHEBI:78619"/>
        <dbReference type="EC" id="1.16.3.2"/>
    </reaction>
</comment>
<dbReference type="InterPro" id="IPR008331">
    <property type="entry name" value="Ferritin_DPS_dom"/>
</dbReference>
<evidence type="ECO:0000256" key="4">
    <source>
        <dbReference type="ARBA" id="ARBA00023002"/>
    </source>
</evidence>
<keyword evidence="5 7" id="KW-0408">Iron</keyword>
<dbReference type="GO" id="GO:0008198">
    <property type="term" value="F:ferrous iron binding"/>
    <property type="evidence" value="ECO:0007669"/>
    <property type="project" value="TreeGrafter"/>
</dbReference>
<dbReference type="AlphaFoldDB" id="I4AJE6"/>
<keyword evidence="3 7" id="KW-0479">Metal-binding</keyword>
<dbReference type="Pfam" id="PF00210">
    <property type="entry name" value="Ferritin"/>
    <property type="match status" value="1"/>
</dbReference>
<keyword evidence="4" id="KW-0560">Oxidoreductase</keyword>
<dbReference type="PATRIC" id="fig|880071.3.peg.1645"/>
<dbReference type="CDD" id="cd01055">
    <property type="entry name" value="Nonheme_Ferritin"/>
    <property type="match status" value="1"/>
</dbReference>
<feature type="binding site" evidence="7">
    <location>
        <position position="68"/>
    </location>
    <ligand>
        <name>Fe cation</name>
        <dbReference type="ChEBI" id="CHEBI:24875"/>
        <label>1</label>
    </ligand>
</feature>
<evidence type="ECO:0000256" key="3">
    <source>
        <dbReference type="ARBA" id="ARBA00022723"/>
    </source>
</evidence>
<dbReference type="OrthoDB" id="9801481at2"/>
<sequence length="190" mass="21901">MSKNGVQKPFVTMKTSVTQEMQDLINEQIQLEARSSWAYLAAASWCDKEGYVNSAKYLYNHAEEERMHMMKFFDYLNNAGGHALAPEIVNMRYDFEKLRDVFETALKHEIKVTLAINELVDACLKAKDFATFQFLQWFVNEQREEEVISRRALELFDIIGEEGQGIWLIDQAIGKIEAEMAETEGTDAEV</sequence>
<dbReference type="EC" id="1.16.3.2" evidence="8"/>